<sequence length="79" mass="8767">NFLVPQANGNNNERGAVGGMEENNDIGMLNAIQESIRDFIRDIGIAQPVQQQQQNEGDANHGQDNDHDDDDDNQSLEFD</sequence>
<dbReference type="EMBL" id="CAJOBA010064921">
    <property type="protein sequence ID" value="CAF4355117.1"/>
    <property type="molecule type" value="Genomic_DNA"/>
</dbReference>
<proteinExistence type="predicted"/>
<feature type="region of interest" description="Disordered" evidence="1">
    <location>
        <begin position="1"/>
        <end position="23"/>
    </location>
</feature>
<dbReference type="AlphaFoldDB" id="A0A8S2UP76"/>
<dbReference type="EMBL" id="CAJNOK010042265">
    <property type="protein sequence ID" value="CAF1562889.1"/>
    <property type="molecule type" value="Genomic_DNA"/>
</dbReference>
<gene>
    <name evidence="2" type="ORF">OVA965_LOCUS39902</name>
    <name evidence="3" type="ORF">TMI583_LOCUS41282</name>
</gene>
<protein>
    <submittedName>
        <fullName evidence="3">Uncharacterized protein</fullName>
    </submittedName>
</protein>
<dbReference type="Proteomes" id="UP000682733">
    <property type="component" value="Unassembled WGS sequence"/>
</dbReference>
<feature type="non-terminal residue" evidence="3">
    <location>
        <position position="1"/>
    </location>
</feature>
<reference evidence="3" key="1">
    <citation type="submission" date="2021-02" db="EMBL/GenBank/DDBJ databases">
        <authorList>
            <person name="Nowell W R."/>
        </authorList>
    </citation>
    <scope>NUCLEOTIDE SEQUENCE</scope>
</reference>
<organism evidence="3 4">
    <name type="scientific">Didymodactylos carnosus</name>
    <dbReference type="NCBI Taxonomy" id="1234261"/>
    <lineage>
        <taxon>Eukaryota</taxon>
        <taxon>Metazoa</taxon>
        <taxon>Spiralia</taxon>
        <taxon>Gnathifera</taxon>
        <taxon>Rotifera</taxon>
        <taxon>Eurotatoria</taxon>
        <taxon>Bdelloidea</taxon>
        <taxon>Philodinida</taxon>
        <taxon>Philodinidae</taxon>
        <taxon>Didymodactylos</taxon>
    </lineage>
</organism>
<evidence type="ECO:0000256" key="1">
    <source>
        <dbReference type="SAM" id="MobiDB-lite"/>
    </source>
</evidence>
<feature type="region of interest" description="Disordered" evidence="1">
    <location>
        <begin position="43"/>
        <end position="79"/>
    </location>
</feature>
<dbReference type="Proteomes" id="UP000677228">
    <property type="component" value="Unassembled WGS sequence"/>
</dbReference>
<evidence type="ECO:0000313" key="2">
    <source>
        <dbReference type="EMBL" id="CAF1562889.1"/>
    </source>
</evidence>
<accession>A0A8S2UP76</accession>
<feature type="compositionally biased region" description="Acidic residues" evidence="1">
    <location>
        <begin position="66"/>
        <end position="79"/>
    </location>
</feature>
<name>A0A8S2UP76_9BILA</name>
<evidence type="ECO:0000313" key="3">
    <source>
        <dbReference type="EMBL" id="CAF4355117.1"/>
    </source>
</evidence>
<comment type="caution">
    <text evidence="3">The sequence shown here is derived from an EMBL/GenBank/DDBJ whole genome shotgun (WGS) entry which is preliminary data.</text>
</comment>
<evidence type="ECO:0000313" key="4">
    <source>
        <dbReference type="Proteomes" id="UP000682733"/>
    </source>
</evidence>